<feature type="compositionally biased region" description="Polar residues" evidence="1">
    <location>
        <begin position="91"/>
        <end position="102"/>
    </location>
</feature>
<reference evidence="2" key="2">
    <citation type="submission" date="2013-10" db="EMBL/GenBank/DDBJ databases">
        <authorList>
            <person name="Aslett M."/>
        </authorList>
    </citation>
    <scope>NUCLEOTIDE SEQUENCE [LARGE SCALE GENOMIC DNA]</scope>
    <source>
        <strain evidence="2">Houghton</strain>
    </source>
</reference>
<reference evidence="2" key="1">
    <citation type="submission" date="2013-10" db="EMBL/GenBank/DDBJ databases">
        <title>Genomic analysis of the causative agents of coccidiosis in chickens.</title>
        <authorList>
            <person name="Reid A.J."/>
            <person name="Blake D."/>
            <person name="Billington K."/>
            <person name="Browne H."/>
            <person name="Dunn M."/>
            <person name="Hung S."/>
            <person name="Kawahara F."/>
            <person name="Miranda-Saavedra D."/>
            <person name="Mourier T."/>
            <person name="Nagra H."/>
            <person name="Otto T.D."/>
            <person name="Rawlings N."/>
            <person name="Sanchez A."/>
            <person name="Sanders M."/>
            <person name="Subramaniam C."/>
            <person name="Tay Y."/>
            <person name="Dear P."/>
            <person name="Doerig C."/>
            <person name="Gruber A."/>
            <person name="Parkinson J."/>
            <person name="Shirley M."/>
            <person name="Wan K.L."/>
            <person name="Berriman M."/>
            <person name="Tomley F."/>
            <person name="Pain A."/>
        </authorList>
    </citation>
    <scope>NUCLEOTIDE SEQUENCE [LARGE SCALE GENOMIC DNA]</scope>
    <source>
        <strain evidence="2">Houghton</strain>
    </source>
</reference>
<feature type="compositionally biased region" description="Polar residues" evidence="1">
    <location>
        <begin position="31"/>
        <end position="47"/>
    </location>
</feature>
<proteinExistence type="predicted"/>
<accession>U6K565</accession>
<evidence type="ECO:0000313" key="2">
    <source>
        <dbReference type="EMBL" id="CDJ32875.1"/>
    </source>
</evidence>
<sequence length="723" mass="79433">MRRTRPTSPAVDGNGSSGRRTLPVTLAPSGNVVTTSRRPHRSATTASDEAATYPRTQLTTPPPHLRSTGGGAETEQTKTSSAMRRSRSREQPSSIPVPTGETSAAAAATEGDSQRRQFRPSGEEGLTRSRRQREENVPPKLPHSTAATSEEDQLGITQHRTAAPAFSVGITTAFAQRQSRWEESDSSSSRGRAFRGAEFAADDSEGFTEEEEKTCALGQCSSSDFLGTAASSKTAGGAAGPSNYDDSSDYSGGFLGYDIDEEEDLRRGVLQPQHFAFDTGGSAFPKLIHGILPDQSQDSFRLNTSPQGSQLSSRRLSERPSAREASTTAGGGSASDQSQDSFRLNTSPQGSQLSSRRLSERPSAREASTTAGGGSARREAAETGEKKPSEAKDSKQEAKGGGKKPDEEEDPYEEYPDHCGDLATFVEGRQVVEWDIPIFNGIVHVLGSSVLRPDIEAVATDIAFWQCTHQFCFECPFLTPYLLKFLDNVGDLATFVEGRQVVEWDIPIFNGIVHVLGSSVLRPDIEAVATDIAFWQCTHQFCFECPFLTPYLLKFLDNVGIITGKSPFEFMPPPGVRPDWVCRGAFDYYPAGWTKQSWLKYLETMHSSDKRIMKKNADLVARAAHERHQIALLYESVRLQSIEARRRYDPLRPIDDPFYDPQYKNMKKSFDEKNFECKDEGGYTYCRSGNTCNLHHLTAMDYVSGSIYVPGSVALMGIVPYYL</sequence>
<gene>
    <name evidence="2" type="ORF">EMH_0078370</name>
</gene>
<feature type="compositionally biased region" description="Low complexity" evidence="1">
    <location>
        <begin position="227"/>
        <end position="252"/>
    </location>
</feature>
<feature type="compositionally biased region" description="Low complexity" evidence="1">
    <location>
        <begin position="186"/>
        <end position="199"/>
    </location>
</feature>
<evidence type="ECO:0000256" key="1">
    <source>
        <dbReference type="SAM" id="MobiDB-lite"/>
    </source>
</evidence>
<protein>
    <submittedName>
        <fullName evidence="2">Uncharacterized protein</fullName>
    </submittedName>
</protein>
<dbReference type="GeneID" id="25382281"/>
<feature type="compositionally biased region" description="Polar residues" evidence="1">
    <location>
        <begin position="342"/>
        <end position="356"/>
    </location>
</feature>
<dbReference type="EMBL" id="HG684620">
    <property type="protein sequence ID" value="CDJ32875.1"/>
    <property type="molecule type" value="Genomic_DNA"/>
</dbReference>
<evidence type="ECO:0000313" key="3">
    <source>
        <dbReference type="Proteomes" id="UP000030744"/>
    </source>
</evidence>
<keyword evidence="3" id="KW-1185">Reference proteome</keyword>
<feature type="compositionally biased region" description="Basic and acidic residues" evidence="1">
    <location>
        <begin position="121"/>
        <end position="137"/>
    </location>
</feature>
<organism evidence="2 3">
    <name type="scientific">Eimeria mitis</name>
    <dbReference type="NCBI Taxonomy" id="44415"/>
    <lineage>
        <taxon>Eukaryota</taxon>
        <taxon>Sar</taxon>
        <taxon>Alveolata</taxon>
        <taxon>Apicomplexa</taxon>
        <taxon>Conoidasida</taxon>
        <taxon>Coccidia</taxon>
        <taxon>Eucoccidiorida</taxon>
        <taxon>Eimeriorina</taxon>
        <taxon>Eimeriidae</taxon>
        <taxon>Eimeria</taxon>
    </lineage>
</organism>
<feature type="compositionally biased region" description="Acidic residues" evidence="1">
    <location>
        <begin position="200"/>
        <end position="212"/>
    </location>
</feature>
<feature type="region of interest" description="Disordered" evidence="1">
    <location>
        <begin position="1"/>
        <end position="212"/>
    </location>
</feature>
<feature type="region of interest" description="Disordered" evidence="1">
    <location>
        <begin position="226"/>
        <end position="255"/>
    </location>
</feature>
<feature type="compositionally biased region" description="Basic and acidic residues" evidence="1">
    <location>
        <begin position="376"/>
        <end position="406"/>
    </location>
</feature>
<name>U6K565_9EIME</name>
<dbReference type="RefSeq" id="XP_013355439.1">
    <property type="nucleotide sequence ID" value="XM_013499985.1"/>
</dbReference>
<feature type="region of interest" description="Disordered" evidence="1">
    <location>
        <begin position="295"/>
        <end position="419"/>
    </location>
</feature>
<feature type="compositionally biased region" description="Polar residues" evidence="1">
    <location>
        <begin position="295"/>
        <end position="314"/>
    </location>
</feature>
<dbReference type="VEuPathDB" id="ToxoDB:EMH_0078370"/>
<dbReference type="Proteomes" id="UP000030744">
    <property type="component" value="Unassembled WGS sequence"/>
</dbReference>
<dbReference type="AlphaFoldDB" id="U6K565"/>
<dbReference type="OrthoDB" id="347346at2759"/>